<gene>
    <name evidence="1" type="ORF">MED297_05384</name>
</gene>
<dbReference type="EMBL" id="AAOE01000053">
    <property type="protein sequence ID" value="EAR07251.1"/>
    <property type="molecule type" value="Genomic_DNA"/>
</dbReference>
<reference evidence="1 2" key="1">
    <citation type="submission" date="2006-02" db="EMBL/GenBank/DDBJ databases">
        <authorList>
            <person name="Pinhassi J."/>
            <person name="Pedros-Alio C."/>
            <person name="Ferriera S."/>
            <person name="Johnson J."/>
            <person name="Kravitz S."/>
            <person name="Halpern A."/>
            <person name="Remington K."/>
            <person name="Beeson K."/>
            <person name="Tran B."/>
            <person name="Rogers Y.-H."/>
            <person name="Friedman R."/>
            <person name="Venter J.C."/>
        </authorList>
    </citation>
    <scope>NUCLEOTIDE SEQUENCE [LARGE SCALE GENOMIC DNA]</scope>
    <source>
        <strain evidence="1 2">MED297</strain>
    </source>
</reference>
<sequence length="149" mass="16919">MEREFTNALSNTPLWRFALTVYPHHQQALLAWQDEAGANVNRLLLFAYCQRNRCNLAADGFESPALNRLEELIKRVRLVRKTQRGAARVSLKSFELELEGLHLQLLDTLAQWPSDGTDRHPPDVVITRYEVQLGIKKGALAPFIATLAN</sequence>
<dbReference type="HOGENOM" id="CLU_1748166_0_0_6"/>
<proteinExistence type="predicted"/>
<protein>
    <recommendedName>
        <fullName evidence="3">TIGR02444 family protein</fullName>
    </recommendedName>
</protein>
<evidence type="ECO:0008006" key="3">
    <source>
        <dbReference type="Google" id="ProtNLM"/>
    </source>
</evidence>
<dbReference type="Proteomes" id="UP000005953">
    <property type="component" value="Unassembled WGS sequence"/>
</dbReference>
<evidence type="ECO:0000313" key="2">
    <source>
        <dbReference type="Proteomes" id="UP000005953"/>
    </source>
</evidence>
<name>A4BKU5_9GAMM</name>
<comment type="caution">
    <text evidence="1">The sequence shown here is derived from an EMBL/GenBank/DDBJ whole genome shotgun (WGS) entry which is preliminary data.</text>
</comment>
<accession>A4BKU5</accession>
<keyword evidence="2" id="KW-1185">Reference proteome</keyword>
<organism evidence="1 2">
    <name type="scientific">Reinekea blandensis MED297</name>
    <dbReference type="NCBI Taxonomy" id="314283"/>
    <lineage>
        <taxon>Bacteria</taxon>
        <taxon>Pseudomonadati</taxon>
        <taxon>Pseudomonadota</taxon>
        <taxon>Gammaproteobacteria</taxon>
        <taxon>Oceanospirillales</taxon>
        <taxon>Saccharospirillaceae</taxon>
        <taxon>Reinekea</taxon>
    </lineage>
</organism>
<dbReference type="Pfam" id="PF09523">
    <property type="entry name" value="DUF2390"/>
    <property type="match status" value="1"/>
</dbReference>
<evidence type="ECO:0000313" key="1">
    <source>
        <dbReference type="EMBL" id="EAR07251.1"/>
    </source>
</evidence>
<dbReference type="AlphaFoldDB" id="A4BKU5"/>
<dbReference type="InterPro" id="IPR012659">
    <property type="entry name" value="CHP02444"/>
</dbReference>